<dbReference type="EMBL" id="BARW01019584">
    <property type="protein sequence ID" value="GAI96988.1"/>
    <property type="molecule type" value="Genomic_DNA"/>
</dbReference>
<comment type="caution">
    <text evidence="1">The sequence shown here is derived from an EMBL/GenBank/DDBJ whole genome shotgun (WGS) entry which is preliminary data.</text>
</comment>
<reference evidence="1" key="1">
    <citation type="journal article" date="2014" name="Front. Microbiol.">
        <title>High frequency of phylogenetically diverse reductive dehalogenase-homologous genes in deep subseafloor sedimentary metagenomes.</title>
        <authorList>
            <person name="Kawai M."/>
            <person name="Futagami T."/>
            <person name="Toyoda A."/>
            <person name="Takaki Y."/>
            <person name="Nishi S."/>
            <person name="Hori S."/>
            <person name="Arai W."/>
            <person name="Tsubouchi T."/>
            <person name="Morono Y."/>
            <person name="Uchiyama I."/>
            <person name="Ito T."/>
            <person name="Fujiyama A."/>
            <person name="Inagaki F."/>
            <person name="Takami H."/>
        </authorList>
    </citation>
    <scope>NUCLEOTIDE SEQUENCE</scope>
    <source>
        <strain evidence="1">Expedition CK06-06</strain>
    </source>
</reference>
<gene>
    <name evidence="1" type="ORF">S12H4_33252</name>
</gene>
<proteinExistence type="predicted"/>
<evidence type="ECO:0000313" key="1">
    <source>
        <dbReference type="EMBL" id="GAI96988.1"/>
    </source>
</evidence>
<name>X1SVN3_9ZZZZ</name>
<accession>X1SVN3</accession>
<protein>
    <submittedName>
        <fullName evidence="1">Uncharacterized protein</fullName>
    </submittedName>
</protein>
<sequence length="39" mass="4498">LPIGQPRADVERVMARYNVSREEAERWLSVYPALLKGVK</sequence>
<dbReference type="AlphaFoldDB" id="X1SVN3"/>
<organism evidence="1">
    <name type="scientific">marine sediment metagenome</name>
    <dbReference type="NCBI Taxonomy" id="412755"/>
    <lineage>
        <taxon>unclassified sequences</taxon>
        <taxon>metagenomes</taxon>
        <taxon>ecological metagenomes</taxon>
    </lineage>
</organism>
<feature type="non-terminal residue" evidence="1">
    <location>
        <position position="1"/>
    </location>
</feature>